<dbReference type="RefSeq" id="WP_141603010.1">
    <property type="nucleotide sequence ID" value="NZ_JARMSB010000035.1"/>
</dbReference>
<comment type="caution">
    <text evidence="10">The sequence shown here is derived from an EMBL/GenBank/DDBJ whole genome shotgun (WGS) entry which is preliminary data.</text>
</comment>
<evidence type="ECO:0000256" key="7">
    <source>
        <dbReference type="ARBA" id="ARBA00022840"/>
    </source>
</evidence>
<protein>
    <recommendedName>
        <fullName evidence="3">2-amino-4-hydroxy-6-hydroxymethyldihydropteridine diphosphokinase</fullName>
        <ecNumber evidence="3">2.7.6.3</ecNumber>
    </recommendedName>
</protein>
<dbReference type="EMBL" id="VIGD01000018">
    <property type="protein sequence ID" value="TQE89455.1"/>
    <property type="molecule type" value="Genomic_DNA"/>
</dbReference>
<evidence type="ECO:0000256" key="1">
    <source>
        <dbReference type="ARBA" id="ARBA00000198"/>
    </source>
</evidence>
<evidence type="ECO:0000256" key="6">
    <source>
        <dbReference type="ARBA" id="ARBA00022777"/>
    </source>
</evidence>
<dbReference type="UniPathway" id="UPA00077">
    <property type="reaction ID" value="UER00155"/>
</dbReference>
<feature type="domain" description="7,8-dihydro-6-hydroxymethylpterin-pyrophosphokinase" evidence="9">
    <location>
        <begin position="88"/>
        <end position="99"/>
    </location>
</feature>
<accession>A0A540UY90</accession>
<keyword evidence="7" id="KW-0067">ATP-binding</keyword>
<dbReference type="Gene3D" id="3.30.70.560">
    <property type="entry name" value="7,8-Dihydro-6-hydroxymethylpterin-pyrophosphokinase HPPK"/>
    <property type="match status" value="1"/>
</dbReference>
<dbReference type="AlphaFoldDB" id="A0A540UY90"/>
<evidence type="ECO:0000256" key="8">
    <source>
        <dbReference type="ARBA" id="ARBA00022909"/>
    </source>
</evidence>
<dbReference type="InterPro" id="IPR000550">
    <property type="entry name" value="Hppk"/>
</dbReference>
<keyword evidence="11" id="KW-1185">Reference proteome</keyword>
<evidence type="ECO:0000256" key="3">
    <source>
        <dbReference type="ARBA" id="ARBA00013253"/>
    </source>
</evidence>
<proteinExistence type="predicted"/>
<dbReference type="Pfam" id="PF01288">
    <property type="entry name" value="HPPK"/>
    <property type="match status" value="1"/>
</dbReference>
<keyword evidence="8" id="KW-0289">Folate biosynthesis</keyword>
<evidence type="ECO:0000256" key="4">
    <source>
        <dbReference type="ARBA" id="ARBA00022679"/>
    </source>
</evidence>
<dbReference type="GO" id="GO:0003848">
    <property type="term" value="F:2-amino-4-hydroxy-6-hydroxymethyldihydropteridine diphosphokinase activity"/>
    <property type="evidence" value="ECO:0007669"/>
    <property type="project" value="UniProtKB-EC"/>
</dbReference>
<dbReference type="PROSITE" id="PS00794">
    <property type="entry name" value="HPPK"/>
    <property type="match status" value="1"/>
</dbReference>
<dbReference type="GO" id="GO:0046654">
    <property type="term" value="P:tetrahydrofolate biosynthetic process"/>
    <property type="evidence" value="ECO:0007669"/>
    <property type="project" value="UniProtKB-UniPathway"/>
</dbReference>
<dbReference type="NCBIfam" id="TIGR01498">
    <property type="entry name" value="folK"/>
    <property type="match status" value="1"/>
</dbReference>
<dbReference type="PANTHER" id="PTHR43071">
    <property type="entry name" value="2-AMINO-4-HYDROXY-6-HYDROXYMETHYLDIHYDROPTERIDINE PYROPHOSPHOKINASE"/>
    <property type="match status" value="1"/>
</dbReference>
<evidence type="ECO:0000313" key="11">
    <source>
        <dbReference type="Proteomes" id="UP000315753"/>
    </source>
</evidence>
<gene>
    <name evidence="10" type="primary">folK</name>
    <name evidence="10" type="ORF">FKZ59_12055</name>
</gene>
<keyword evidence="5" id="KW-0547">Nucleotide-binding</keyword>
<dbReference type="GO" id="GO:0005524">
    <property type="term" value="F:ATP binding"/>
    <property type="evidence" value="ECO:0007669"/>
    <property type="project" value="UniProtKB-KW"/>
</dbReference>
<dbReference type="PANTHER" id="PTHR43071:SF1">
    <property type="entry name" value="2-AMINO-4-HYDROXY-6-HYDROXYMETHYLDIHYDROPTERIDINE PYROPHOSPHOKINASE"/>
    <property type="match status" value="1"/>
</dbReference>
<dbReference type="GO" id="GO:0016301">
    <property type="term" value="F:kinase activity"/>
    <property type="evidence" value="ECO:0007669"/>
    <property type="project" value="UniProtKB-KW"/>
</dbReference>
<evidence type="ECO:0000259" key="9">
    <source>
        <dbReference type="PROSITE" id="PS00794"/>
    </source>
</evidence>
<dbReference type="InterPro" id="IPR035907">
    <property type="entry name" value="Hppk_sf"/>
</dbReference>
<name>A0A540UY90_9BACL</name>
<dbReference type="CDD" id="cd00483">
    <property type="entry name" value="HPPK"/>
    <property type="match status" value="1"/>
</dbReference>
<comment type="pathway">
    <text evidence="2">Cofactor biosynthesis; tetrahydrofolate biosynthesis; 2-amino-4-hydroxy-6-hydroxymethyl-7,8-dihydropteridine diphosphate from 7,8-dihydroneopterin triphosphate: step 4/4.</text>
</comment>
<keyword evidence="4 10" id="KW-0808">Transferase</keyword>
<sequence length="166" mass="19240">MNDVYLSLGTNLGDREKHLKEAIKLLQQQEGIVIQKVSPIYETAPVGYVNQPSFLNMALYAQTTLTPFELLEKCQSIEHDLGRVRTIRWGPRTIDLDILLYNNDNIESEKLIIPHPRMFERAFVLVPLMDVAKKPYTEKLQQAETALRNMDIEKEGIRKWKDSFPL</sequence>
<dbReference type="EC" id="2.7.6.3" evidence="3"/>
<reference evidence="10 11" key="1">
    <citation type="submission" date="2019-06" db="EMBL/GenBank/DDBJ databases">
        <title>Genome sequence of Ureibacillus terrenus.</title>
        <authorList>
            <person name="Maclea K.S."/>
            <person name="Simoes M."/>
        </authorList>
    </citation>
    <scope>NUCLEOTIDE SEQUENCE [LARGE SCALE GENOMIC DNA]</scope>
    <source>
        <strain evidence="10 11">ATCC BAA-384</strain>
    </source>
</reference>
<dbReference type="OrthoDB" id="9808041at2"/>
<dbReference type="SUPFAM" id="SSF55083">
    <property type="entry name" value="6-hydroxymethyl-7,8-dihydropterin pyrophosphokinase, HPPK"/>
    <property type="match status" value="1"/>
</dbReference>
<dbReference type="GO" id="GO:0046656">
    <property type="term" value="P:folic acid biosynthetic process"/>
    <property type="evidence" value="ECO:0007669"/>
    <property type="project" value="UniProtKB-KW"/>
</dbReference>
<keyword evidence="6 10" id="KW-0418">Kinase</keyword>
<evidence type="ECO:0000256" key="5">
    <source>
        <dbReference type="ARBA" id="ARBA00022741"/>
    </source>
</evidence>
<organism evidence="10 11">
    <name type="scientific">Ureibacillus terrenus</name>
    <dbReference type="NCBI Taxonomy" id="118246"/>
    <lineage>
        <taxon>Bacteria</taxon>
        <taxon>Bacillati</taxon>
        <taxon>Bacillota</taxon>
        <taxon>Bacilli</taxon>
        <taxon>Bacillales</taxon>
        <taxon>Caryophanaceae</taxon>
        <taxon>Ureibacillus</taxon>
    </lineage>
</organism>
<evidence type="ECO:0000313" key="10">
    <source>
        <dbReference type="EMBL" id="TQE89455.1"/>
    </source>
</evidence>
<dbReference type="Proteomes" id="UP000315753">
    <property type="component" value="Unassembled WGS sequence"/>
</dbReference>
<comment type="catalytic activity">
    <reaction evidence="1">
        <text>6-hydroxymethyl-7,8-dihydropterin + ATP = (7,8-dihydropterin-6-yl)methyl diphosphate + AMP + H(+)</text>
        <dbReference type="Rhea" id="RHEA:11412"/>
        <dbReference type="ChEBI" id="CHEBI:15378"/>
        <dbReference type="ChEBI" id="CHEBI:30616"/>
        <dbReference type="ChEBI" id="CHEBI:44841"/>
        <dbReference type="ChEBI" id="CHEBI:72950"/>
        <dbReference type="ChEBI" id="CHEBI:456215"/>
        <dbReference type="EC" id="2.7.6.3"/>
    </reaction>
</comment>
<evidence type="ECO:0000256" key="2">
    <source>
        <dbReference type="ARBA" id="ARBA00005051"/>
    </source>
</evidence>